<evidence type="ECO:0000313" key="1">
    <source>
        <dbReference type="EMBL" id="KAG5451212.1"/>
    </source>
</evidence>
<accession>A0A8T1MQP0</accession>
<sequence>MTLYLLDDTVGIYKILISDQLVTHSHTIPVNPEHNCSLCNPIFPATCNRLDGLDIRRFRETAARVKWKTISISQKLPLITLIRNSSDILRNGSDPRRRPCKNHNQTFLAFNTIW</sequence>
<keyword evidence="2" id="KW-1185">Reference proteome</keyword>
<dbReference type="Proteomes" id="UP000286415">
    <property type="component" value="Unassembled WGS sequence"/>
</dbReference>
<comment type="caution">
    <text evidence="1">The sequence shown here is derived from an EMBL/GenBank/DDBJ whole genome shotgun (WGS) entry which is preliminary data.</text>
</comment>
<organism evidence="1 2">
    <name type="scientific">Clonorchis sinensis</name>
    <name type="common">Chinese liver fluke</name>
    <dbReference type="NCBI Taxonomy" id="79923"/>
    <lineage>
        <taxon>Eukaryota</taxon>
        <taxon>Metazoa</taxon>
        <taxon>Spiralia</taxon>
        <taxon>Lophotrochozoa</taxon>
        <taxon>Platyhelminthes</taxon>
        <taxon>Trematoda</taxon>
        <taxon>Digenea</taxon>
        <taxon>Opisthorchiida</taxon>
        <taxon>Opisthorchiata</taxon>
        <taxon>Opisthorchiidae</taxon>
        <taxon>Clonorchis</taxon>
    </lineage>
</organism>
<dbReference type="EMBL" id="NIRI02000042">
    <property type="protein sequence ID" value="KAG5451212.1"/>
    <property type="molecule type" value="Genomic_DNA"/>
</dbReference>
<reference evidence="1 2" key="2">
    <citation type="journal article" date="2021" name="Genomics">
        <title>High-quality reference genome for Clonorchis sinensis.</title>
        <authorList>
            <person name="Young N.D."/>
            <person name="Stroehlein A.J."/>
            <person name="Kinkar L."/>
            <person name="Wang T."/>
            <person name="Sohn W.M."/>
            <person name="Chang B.C.H."/>
            <person name="Kaur P."/>
            <person name="Weisz D."/>
            <person name="Dudchenko O."/>
            <person name="Aiden E.L."/>
            <person name="Korhonen P.K."/>
            <person name="Gasser R.B."/>
        </authorList>
    </citation>
    <scope>NUCLEOTIDE SEQUENCE [LARGE SCALE GENOMIC DNA]</scope>
    <source>
        <strain evidence="1">Cs-k2</strain>
    </source>
</reference>
<reference evidence="1 2" key="1">
    <citation type="journal article" date="2018" name="Biotechnol. Adv.">
        <title>Improved genomic resources and new bioinformatic workflow for the carcinogenic parasite Clonorchis sinensis: Biotechnological implications.</title>
        <authorList>
            <person name="Wang D."/>
            <person name="Korhonen P.K."/>
            <person name="Gasser R.B."/>
            <person name="Young N.D."/>
        </authorList>
    </citation>
    <scope>NUCLEOTIDE SEQUENCE [LARGE SCALE GENOMIC DNA]</scope>
    <source>
        <strain evidence="1">Cs-k2</strain>
    </source>
</reference>
<evidence type="ECO:0000313" key="2">
    <source>
        <dbReference type="Proteomes" id="UP000286415"/>
    </source>
</evidence>
<protein>
    <submittedName>
        <fullName evidence="1">Uncharacterized protein</fullName>
    </submittedName>
</protein>
<proteinExistence type="predicted"/>
<dbReference type="AlphaFoldDB" id="A0A8T1MQP0"/>
<name>A0A8T1MQP0_CLOSI</name>
<gene>
    <name evidence="1" type="ORF">CSKR_203981</name>
</gene>